<dbReference type="Gene3D" id="3.30.565.10">
    <property type="entry name" value="Histidine kinase-like ATPase, C-terminal domain"/>
    <property type="match status" value="1"/>
</dbReference>
<dbReference type="Pfam" id="PF00271">
    <property type="entry name" value="Helicase_C"/>
    <property type="match status" value="1"/>
</dbReference>
<dbReference type="PANTHER" id="PTHR47962">
    <property type="entry name" value="ATP-DEPENDENT HELICASE LHR-RELATED-RELATED"/>
    <property type="match status" value="1"/>
</dbReference>
<dbReference type="InterPro" id="IPR014001">
    <property type="entry name" value="Helicase_ATP-bd"/>
</dbReference>
<dbReference type="Proteomes" id="UP001597083">
    <property type="component" value="Unassembled WGS sequence"/>
</dbReference>
<evidence type="ECO:0000259" key="1">
    <source>
        <dbReference type="PROSITE" id="PS51192"/>
    </source>
</evidence>
<name>A0ABW3CA03_9ACTN</name>
<feature type="domain" description="Helicase ATP-binding" evidence="1">
    <location>
        <begin position="1172"/>
        <end position="1345"/>
    </location>
</feature>
<accession>A0ABW3CA03</accession>
<dbReference type="GO" id="GO:0004386">
    <property type="term" value="F:helicase activity"/>
    <property type="evidence" value="ECO:0007669"/>
    <property type="project" value="UniProtKB-KW"/>
</dbReference>
<gene>
    <name evidence="3" type="ORF">ACFQ07_03265</name>
</gene>
<dbReference type="PANTHER" id="PTHR47962:SF7">
    <property type="entry name" value="MITOCHONDRIAL ATP-DEPENDENT HELICASE IRC3-RELATED"/>
    <property type="match status" value="1"/>
</dbReference>
<protein>
    <submittedName>
        <fullName evidence="3">DEAD/DEAH box helicase family protein</fullName>
    </submittedName>
</protein>
<evidence type="ECO:0000259" key="2">
    <source>
        <dbReference type="PROSITE" id="PS51194"/>
    </source>
</evidence>
<dbReference type="PROSITE" id="PS51194">
    <property type="entry name" value="HELICASE_CTER"/>
    <property type="match status" value="1"/>
</dbReference>
<dbReference type="Gene3D" id="3.40.50.300">
    <property type="entry name" value="P-loop containing nucleotide triphosphate hydrolases"/>
    <property type="match status" value="2"/>
</dbReference>
<reference evidence="4" key="1">
    <citation type="journal article" date="2019" name="Int. J. Syst. Evol. Microbiol.">
        <title>The Global Catalogue of Microorganisms (GCM) 10K type strain sequencing project: providing services to taxonomists for standard genome sequencing and annotation.</title>
        <authorList>
            <consortium name="The Broad Institute Genomics Platform"/>
            <consortium name="The Broad Institute Genome Sequencing Center for Infectious Disease"/>
            <person name="Wu L."/>
            <person name="Ma J."/>
        </authorList>
    </citation>
    <scope>NUCLEOTIDE SEQUENCE [LARGE SCALE GENOMIC DNA]</scope>
    <source>
        <strain evidence="4">JCM 31696</strain>
    </source>
</reference>
<keyword evidence="4" id="KW-1185">Reference proteome</keyword>
<evidence type="ECO:0000313" key="4">
    <source>
        <dbReference type="Proteomes" id="UP001597083"/>
    </source>
</evidence>
<dbReference type="Pfam" id="PF04851">
    <property type="entry name" value="ResIII"/>
    <property type="match status" value="1"/>
</dbReference>
<dbReference type="InterPro" id="IPR036890">
    <property type="entry name" value="HATPase_C_sf"/>
</dbReference>
<sequence length="1556" mass="173923">MTSEKSSVLQVVLEQTKRVLETYRIDRGLIQEHANGERRITQGGYGDRQLFELVQNGADELLNDDGGEIAVVLTTTHLYCANQGTAMTPEGADTILRMGVSRKRGGQIGRFGVGVKSVLSVTDSPQFYSREDHKSFGFDRDWAAEQIKAAIEADVDEIPVLRMAQPLDRDKAKAADPVLAELLEWATTVVRLPLKPSQVNRLAEDLRNFPVQFPLFSPHVGTLTLEDRRQAKVVKRQVFHKRDGDRRTLQVDRTPGDSVSENWRVFTRVHQPSPKALGDAGELHDRPEIDVSWAVPDREGRGNKLGQFWAYFPTNFTTTLRGIVNAPWKTSEDRQNLYDANAFNKELIEVAAHLVVDSLPKLSRPDDPCAHLDYVPARGREEPQFAATELVQTIWKVAAGKPTLPDQDGRFGTAAEIRLHPAGLREGWRELWAGYPGRPRNWCHHSVERTKHRRDSAERNLDSADVPVASVREWLEALVQDGNPESSARAVLIVADMQLANHPLAEEARKAKVILTENLGLVAPSPNLFRRSSTDRLADKMVYVDERVLEEDSVVRALETLGVHEADAAGRFASVLEKGFLGYGDDDWVAFWELSRQAGPAGMLAAVREIRDLDTAAQLKLRTVAGEFRSIRDCLWPGRIVPEDGSRDSRIAVDASFHAPDRPVLRDLGLLEGPVMGVDPRQERWFQEYVEYHHQRYCEKLPANASRPQVKTMRFDGSNPAGPLHFLTELSVRGRAVFLRELPPHGLVTVWRMQVGAQSSTQETVMSPLKWMARKYGHLETSRGLRRVTRAINPLLRAHQDVLPVANVPARVAEVLGLPGALSSIPARIWKDVIEEAELSEDDRFPGMAYALLFEADAEWPEGARTRCRVGDEWTCDLDDEEIAVTASREEYATLVRERVPALLAPSDDAAEQMRETWGMRSPDDIIQKEIRPVPASEPILLSEEFPHLKTVRRSQVEGWSLIRCTELEEIIRTPNGTRTPSVSVAVQAEDRTVFVLAPKDDHAALTAVDHALKLNLGPAGCRGILERRERQRNNEKLQRARKAKDAADKVLELVGSEALKRGLPQGLVESDEIERGKAADERRVAELAANAYGTGLLRQYRKDIEANIPEVAASFRGDTNSLRLVNDLGLSESYAGAKGESLSPTEIVPGPTAYPRLHDYQEKLAGKMFDLLTRYRAPKAMLCLPTGAGKTRVAAEAVIRVIKEHGLAGRPVLWIAQSEELCEQAVQSWAFVWSKVGPAERLTINRLWSTREATAVKESPHLVVATDAKLEVCLHRDEYAWLRDAALVIVDEAHTSITPRYTQLLQLLGITHRSAARPLIGLTATPFRGFNVEETRRLVERYGSTRLDEGVFEDDPYAELQDLGVLAQVEHRRLEGSTLALTSEELQKASGFQGRLPGSAEERLGRDIERNRMLLNEIEGLPNDNKILLFATSVNHAKLMAAKLNDRGIRAASIDSSTPDVERRKLIEDFRLGKIRVLTNYGVLAQGFDAPATETVIVARPTYSPNTYQQMIGRGLRGPKNGGKETCLILDVDDNITNYDKKLAFTEFEYLWSRR</sequence>
<dbReference type="NCBIfam" id="NF047352">
    <property type="entry name" value="P_loop_sacsin"/>
    <property type="match status" value="1"/>
</dbReference>
<keyword evidence="3" id="KW-0547">Nucleotide-binding</keyword>
<dbReference type="SUPFAM" id="SSF55874">
    <property type="entry name" value="ATPase domain of HSP90 chaperone/DNA topoisomerase II/histidine kinase"/>
    <property type="match status" value="1"/>
</dbReference>
<dbReference type="InterPro" id="IPR052511">
    <property type="entry name" value="ATP-dep_Helicase"/>
</dbReference>
<comment type="caution">
    <text evidence="3">The sequence shown here is derived from an EMBL/GenBank/DDBJ whole genome shotgun (WGS) entry which is preliminary data.</text>
</comment>
<dbReference type="PROSITE" id="PS51192">
    <property type="entry name" value="HELICASE_ATP_BIND_1"/>
    <property type="match status" value="1"/>
</dbReference>
<keyword evidence="3" id="KW-0347">Helicase</keyword>
<dbReference type="InterPro" id="IPR027417">
    <property type="entry name" value="P-loop_NTPase"/>
</dbReference>
<organism evidence="3 4">
    <name type="scientific">Actinomadura adrarensis</name>
    <dbReference type="NCBI Taxonomy" id="1819600"/>
    <lineage>
        <taxon>Bacteria</taxon>
        <taxon>Bacillati</taxon>
        <taxon>Actinomycetota</taxon>
        <taxon>Actinomycetes</taxon>
        <taxon>Streptosporangiales</taxon>
        <taxon>Thermomonosporaceae</taxon>
        <taxon>Actinomadura</taxon>
    </lineage>
</organism>
<keyword evidence="3" id="KW-0378">Hydrolase</keyword>
<feature type="domain" description="Helicase C-terminal" evidence="2">
    <location>
        <begin position="1414"/>
        <end position="1556"/>
    </location>
</feature>
<proteinExistence type="predicted"/>
<dbReference type="SMART" id="SM00490">
    <property type="entry name" value="HELICc"/>
    <property type="match status" value="1"/>
</dbReference>
<dbReference type="SMART" id="SM00487">
    <property type="entry name" value="DEXDc"/>
    <property type="match status" value="1"/>
</dbReference>
<dbReference type="InterPro" id="IPR006935">
    <property type="entry name" value="Helicase/UvrB_N"/>
</dbReference>
<dbReference type="SUPFAM" id="SSF52540">
    <property type="entry name" value="P-loop containing nucleoside triphosphate hydrolases"/>
    <property type="match status" value="1"/>
</dbReference>
<dbReference type="EMBL" id="JBHTIR010000278">
    <property type="protein sequence ID" value="MFD0851219.1"/>
    <property type="molecule type" value="Genomic_DNA"/>
</dbReference>
<evidence type="ECO:0000313" key="3">
    <source>
        <dbReference type="EMBL" id="MFD0851219.1"/>
    </source>
</evidence>
<keyword evidence="3" id="KW-0067">ATP-binding</keyword>
<dbReference type="InterPro" id="IPR001650">
    <property type="entry name" value="Helicase_C-like"/>
</dbReference>